<evidence type="ECO:0000313" key="3">
    <source>
        <dbReference type="EMBL" id="KGM08215.1"/>
    </source>
</evidence>
<evidence type="ECO:0000313" key="4">
    <source>
        <dbReference type="Proteomes" id="UP000029999"/>
    </source>
</evidence>
<dbReference type="AlphaFoldDB" id="A0A0A0BK40"/>
<dbReference type="PANTHER" id="PTHR37533:SF2">
    <property type="entry name" value="FLAGELLAR HOOK-LENGTH CONTROL PROTEIN"/>
    <property type="match status" value="1"/>
</dbReference>
<evidence type="ECO:0000259" key="2">
    <source>
        <dbReference type="Pfam" id="PF02120"/>
    </source>
</evidence>
<feature type="compositionally biased region" description="Polar residues" evidence="1">
    <location>
        <begin position="150"/>
        <end position="203"/>
    </location>
</feature>
<organism evidence="3 4">
    <name type="scientific">Methylophaga thiooxydans</name>
    <dbReference type="NCBI Taxonomy" id="392484"/>
    <lineage>
        <taxon>Bacteria</taxon>
        <taxon>Pseudomonadati</taxon>
        <taxon>Pseudomonadota</taxon>
        <taxon>Gammaproteobacteria</taxon>
        <taxon>Thiotrichales</taxon>
        <taxon>Piscirickettsiaceae</taxon>
        <taxon>Methylophaga</taxon>
    </lineage>
</organism>
<feature type="compositionally biased region" description="Polar residues" evidence="1">
    <location>
        <begin position="210"/>
        <end position="222"/>
    </location>
</feature>
<dbReference type="InterPro" id="IPR052563">
    <property type="entry name" value="FliK"/>
</dbReference>
<feature type="region of interest" description="Disordered" evidence="1">
    <location>
        <begin position="445"/>
        <end position="495"/>
    </location>
</feature>
<feature type="compositionally biased region" description="Polar residues" evidence="1">
    <location>
        <begin position="39"/>
        <end position="50"/>
    </location>
</feature>
<feature type="region of interest" description="Disordered" evidence="1">
    <location>
        <begin position="1"/>
        <end position="222"/>
    </location>
</feature>
<dbReference type="PANTHER" id="PTHR37533">
    <property type="entry name" value="FLAGELLAR HOOK-LENGTH CONTROL PROTEIN"/>
    <property type="match status" value="1"/>
</dbReference>
<dbReference type="CDD" id="cd17470">
    <property type="entry name" value="T3SS_Flik_C"/>
    <property type="match status" value="1"/>
</dbReference>
<feature type="compositionally biased region" description="Low complexity" evidence="1">
    <location>
        <begin position="12"/>
        <end position="32"/>
    </location>
</feature>
<dbReference type="Pfam" id="PF02120">
    <property type="entry name" value="Flg_hook"/>
    <property type="match status" value="1"/>
</dbReference>
<dbReference type="InterPro" id="IPR021136">
    <property type="entry name" value="Flagellar_hook_control-like_C"/>
</dbReference>
<evidence type="ECO:0000256" key="1">
    <source>
        <dbReference type="SAM" id="MobiDB-lite"/>
    </source>
</evidence>
<dbReference type="STRING" id="392484.LP43_0638"/>
<protein>
    <recommendedName>
        <fullName evidence="2">Flagellar hook-length control protein-like C-terminal domain-containing protein</fullName>
    </recommendedName>
</protein>
<dbReference type="Proteomes" id="UP000029999">
    <property type="component" value="Unassembled WGS sequence"/>
</dbReference>
<name>A0A0A0BK40_9GAMM</name>
<comment type="caution">
    <text evidence="3">The sequence shown here is derived from an EMBL/GenBank/DDBJ whole genome shotgun (WGS) entry which is preliminary data.</text>
</comment>
<dbReference type="InterPro" id="IPR038610">
    <property type="entry name" value="FliK-like_C_sf"/>
</dbReference>
<feature type="compositionally biased region" description="Basic and acidic residues" evidence="1">
    <location>
        <begin position="69"/>
        <end position="83"/>
    </location>
</feature>
<feature type="domain" description="Flagellar hook-length control protein-like C-terminal" evidence="2">
    <location>
        <begin position="372"/>
        <end position="452"/>
    </location>
</feature>
<dbReference type="EMBL" id="JRQD01000001">
    <property type="protein sequence ID" value="KGM08215.1"/>
    <property type="molecule type" value="Genomic_DNA"/>
</dbReference>
<feature type="compositionally biased region" description="Polar residues" evidence="1">
    <location>
        <begin position="98"/>
        <end position="143"/>
    </location>
</feature>
<proteinExistence type="predicted"/>
<dbReference type="Gene3D" id="3.30.750.140">
    <property type="match status" value="1"/>
</dbReference>
<gene>
    <name evidence="3" type="ORF">LP43_0638</name>
</gene>
<accession>A0A0A0BK40</accession>
<dbReference type="RefSeq" id="WP_052093897.1">
    <property type="nucleotide sequence ID" value="NZ_JRQD01000001.1"/>
</dbReference>
<sequence length="495" mass="52379">MPQHVFIQADIPAAPSLAKKSAATADKSSSEAFAAELNKYSQSDTASQRAANDRRASSSQQETEAAAKQSEKNTVDDGNKLPPEEAAATGDDIEKTANETSSATEVEQQEAQQDGVSVPVETTQQASNAEQTENVVPVVSQSMESDKSARTQAGVSQKLEANSKTTSAGVPVSNTLESSRNSSDKASVSKQATLKVSEQTQASDKIISRNVKQSSTAQSQDKSIAALPASLDKLLTEEIKSTPKGQPNLAAVLETKDKVGADAKPTVLRADIFDALQRKNSDKDVAMNLRNVIAAQMQEQSDKPDMTKALLAAERAGQEAKAASPGTAFSTLTAASASTSGTIQTAISAQGVSLPVQPTLQNPAWSQVMNSRVVWMAKEGVHQAELRMTPANLGPVEVRLQVQNDQASVTFLAQHSATRDALEQALPRLRESFAEAGIELGHTEVGEQQQQDSETEHADDAHIFTQASGAGDDIENEQEEQQPLGETSAGLSLYA</sequence>
<reference evidence="3 4" key="1">
    <citation type="submission" date="2014-09" db="EMBL/GenBank/DDBJ databases">
        <authorList>
            <person name="Grob C."/>
            <person name="Taubert M."/>
            <person name="Howat A.M."/>
            <person name="Burns O.J."/>
            <person name="Dixon J.L."/>
            <person name="Chen Y."/>
            <person name="Murrell J.C."/>
        </authorList>
    </citation>
    <scope>NUCLEOTIDE SEQUENCE [LARGE SCALE GENOMIC DNA]</scope>
    <source>
        <strain evidence="3">L4</strain>
    </source>
</reference>
<feature type="compositionally biased region" description="Low complexity" evidence="1">
    <location>
        <begin position="57"/>
        <end position="68"/>
    </location>
</feature>